<dbReference type="GO" id="GO:0005634">
    <property type="term" value="C:nucleus"/>
    <property type="evidence" value="ECO:0007669"/>
    <property type="project" value="UniProtKB-SubCell"/>
</dbReference>
<name>A0AAJ6VUT3_9ACAR</name>
<dbReference type="Gene3D" id="2.30.36.70">
    <property type="entry name" value="Actin, Chain A, domain 2"/>
    <property type="match status" value="1"/>
</dbReference>
<dbReference type="RefSeq" id="XP_003738456.2">
    <property type="nucleotide sequence ID" value="XM_003738408.2"/>
</dbReference>
<accession>A0AAJ6VUT3</accession>
<keyword evidence="5" id="KW-0206">Cytoskeleton</keyword>
<dbReference type="Pfam" id="PF00022">
    <property type="entry name" value="Actin"/>
    <property type="match status" value="1"/>
</dbReference>
<keyword evidence="8" id="KW-1185">Reference proteome</keyword>
<dbReference type="AlphaFoldDB" id="A0AAJ6VUT3"/>
<dbReference type="FunFam" id="3.90.640.10:FF:000014">
    <property type="entry name" value="Putative actin-related protein 6"/>
    <property type="match status" value="1"/>
</dbReference>
<keyword evidence="4" id="KW-0963">Cytoplasm</keyword>
<comment type="subcellular location">
    <subcellularLocation>
        <location evidence="2">Cytoplasm</location>
        <location evidence="2">Cytoskeleton</location>
    </subcellularLocation>
    <subcellularLocation>
        <location evidence="1">Nucleus</location>
    </subcellularLocation>
</comment>
<evidence type="ECO:0000256" key="6">
    <source>
        <dbReference type="ARBA" id="ARBA00023242"/>
    </source>
</evidence>
<dbReference type="SUPFAM" id="SSF53067">
    <property type="entry name" value="Actin-like ATPase domain"/>
    <property type="match status" value="2"/>
</dbReference>
<organism evidence="8 9">
    <name type="scientific">Galendromus occidentalis</name>
    <name type="common">western predatory mite</name>
    <dbReference type="NCBI Taxonomy" id="34638"/>
    <lineage>
        <taxon>Eukaryota</taxon>
        <taxon>Metazoa</taxon>
        <taxon>Ecdysozoa</taxon>
        <taxon>Arthropoda</taxon>
        <taxon>Chelicerata</taxon>
        <taxon>Arachnida</taxon>
        <taxon>Acari</taxon>
        <taxon>Parasitiformes</taxon>
        <taxon>Mesostigmata</taxon>
        <taxon>Gamasina</taxon>
        <taxon>Phytoseioidea</taxon>
        <taxon>Phytoseiidae</taxon>
        <taxon>Typhlodrominae</taxon>
        <taxon>Galendromus</taxon>
    </lineage>
</organism>
<dbReference type="CTD" id="32514"/>
<keyword evidence="6" id="KW-0539">Nucleus</keyword>
<gene>
    <name evidence="9" type="primary">LOC100901379</name>
</gene>
<dbReference type="SMART" id="SM00268">
    <property type="entry name" value="ACTIN"/>
    <property type="match status" value="1"/>
</dbReference>
<reference evidence="9" key="1">
    <citation type="submission" date="2025-08" db="UniProtKB">
        <authorList>
            <consortium name="RefSeq"/>
        </authorList>
    </citation>
    <scope>IDENTIFICATION</scope>
</reference>
<protein>
    <recommendedName>
        <fullName evidence="7">Actin-related protein 6</fullName>
    </recommendedName>
</protein>
<comment type="similarity">
    <text evidence="3">Belongs to the actin family. ARP6 subfamily.</text>
</comment>
<evidence type="ECO:0000313" key="8">
    <source>
        <dbReference type="Proteomes" id="UP000694867"/>
    </source>
</evidence>
<evidence type="ECO:0000256" key="4">
    <source>
        <dbReference type="ARBA" id="ARBA00022490"/>
    </source>
</evidence>
<evidence type="ECO:0000256" key="5">
    <source>
        <dbReference type="ARBA" id="ARBA00023212"/>
    </source>
</evidence>
<dbReference type="InterPro" id="IPR043129">
    <property type="entry name" value="ATPase_NBD"/>
</dbReference>
<proteinExistence type="inferred from homology"/>
<evidence type="ECO:0000256" key="7">
    <source>
        <dbReference type="ARBA" id="ARBA00074635"/>
    </source>
</evidence>
<dbReference type="Proteomes" id="UP000694867">
    <property type="component" value="Unplaced"/>
</dbReference>
<dbReference type="PANTHER" id="PTHR11937">
    <property type="entry name" value="ACTIN"/>
    <property type="match status" value="1"/>
</dbReference>
<dbReference type="KEGG" id="goe:100901379"/>
<dbReference type="Gene3D" id="3.30.420.40">
    <property type="match status" value="2"/>
</dbReference>
<dbReference type="GO" id="GO:0005856">
    <property type="term" value="C:cytoskeleton"/>
    <property type="evidence" value="ECO:0007669"/>
    <property type="project" value="UniProtKB-SubCell"/>
</dbReference>
<evidence type="ECO:0000256" key="1">
    <source>
        <dbReference type="ARBA" id="ARBA00004123"/>
    </source>
</evidence>
<dbReference type="GeneID" id="100901379"/>
<evidence type="ECO:0000256" key="3">
    <source>
        <dbReference type="ARBA" id="ARBA00005665"/>
    </source>
</evidence>
<sequence length="395" mass="45323">MFVLDNGASTLKAGFATDAQPKVIPNCITKAKSETRRRFIGDQLEDCKDMSSLYYILCHEKGYLVNWEVQKQVWDYVFSKDCFNVDFDSTGIIMTEPYFNFCSIQENITEIFFEDYGAQSLSIMNPSSLVAYKYLIDNPKKLCCAVLDSGYSFSHVVPYVKKKRVKDNIRRINIGGKALTNYLKDALSYRQLNVMDETYVVNQVKEDVCYVSLDFHREMEMAALGNSRENTIWRDYVLPDYTSIKRGYVRPPEQTTGKATSAEQIIRMNAERFQTPELLFNPSDIGIEQMGISEAMMHSVNALPKEVQSHMYSNIVLLGGNAMFPNFKERLVQDLRMLIPEFYDINVTCENPINAAWEGGKALARCKEDLDDKAITKQLYEEQGIAYCVDFYNLL</sequence>
<dbReference type="Gene3D" id="3.90.640.10">
    <property type="entry name" value="Actin, Chain A, domain 4"/>
    <property type="match status" value="1"/>
</dbReference>
<evidence type="ECO:0000256" key="2">
    <source>
        <dbReference type="ARBA" id="ARBA00004245"/>
    </source>
</evidence>
<dbReference type="FunFam" id="2.30.36.70:FF:000003">
    <property type="entry name" value="Actin-related protein 6"/>
    <property type="match status" value="1"/>
</dbReference>
<dbReference type="InterPro" id="IPR004000">
    <property type="entry name" value="Actin"/>
</dbReference>
<dbReference type="CDD" id="cd10210">
    <property type="entry name" value="ASKHA_NBD_Arp6"/>
    <property type="match status" value="1"/>
</dbReference>
<evidence type="ECO:0000313" key="9">
    <source>
        <dbReference type="RefSeq" id="XP_003738456.2"/>
    </source>
</evidence>